<dbReference type="AlphaFoldDB" id="A0A4R7KB04"/>
<dbReference type="Proteomes" id="UP000295325">
    <property type="component" value="Unassembled WGS sequence"/>
</dbReference>
<dbReference type="PANTHER" id="PTHR43415:SF3">
    <property type="entry name" value="GNAT-FAMILY ACETYLTRANSFERASE"/>
    <property type="match status" value="1"/>
</dbReference>
<dbReference type="PANTHER" id="PTHR43415">
    <property type="entry name" value="SPERMIDINE N(1)-ACETYLTRANSFERASE"/>
    <property type="match status" value="1"/>
</dbReference>
<dbReference type="GO" id="GO:0016747">
    <property type="term" value="F:acyltransferase activity, transferring groups other than amino-acyl groups"/>
    <property type="evidence" value="ECO:0007669"/>
    <property type="project" value="InterPro"/>
</dbReference>
<evidence type="ECO:0000313" key="2">
    <source>
        <dbReference type="EMBL" id="TDT52073.1"/>
    </source>
</evidence>
<accession>A0A4R7KB04</accession>
<dbReference type="Gene3D" id="3.40.630.30">
    <property type="match status" value="1"/>
</dbReference>
<name>A0A4R7KB04_9CLOT</name>
<gene>
    <name evidence="2" type="ORF">EDD71_11454</name>
</gene>
<comment type="caution">
    <text evidence="2">The sequence shown here is derived from an EMBL/GenBank/DDBJ whole genome shotgun (WGS) entry which is preliminary data.</text>
</comment>
<dbReference type="SUPFAM" id="SSF55729">
    <property type="entry name" value="Acyl-CoA N-acyltransferases (Nat)"/>
    <property type="match status" value="1"/>
</dbReference>
<keyword evidence="3" id="KW-1185">Reference proteome</keyword>
<dbReference type="PROSITE" id="PS51186">
    <property type="entry name" value="GNAT"/>
    <property type="match status" value="1"/>
</dbReference>
<dbReference type="InterPro" id="IPR000182">
    <property type="entry name" value="GNAT_dom"/>
</dbReference>
<dbReference type="OrthoDB" id="948250at2"/>
<dbReference type="CDD" id="cd04301">
    <property type="entry name" value="NAT_SF"/>
    <property type="match status" value="1"/>
</dbReference>
<dbReference type="Pfam" id="PF00583">
    <property type="entry name" value="Acetyltransf_1"/>
    <property type="match status" value="1"/>
</dbReference>
<dbReference type="EMBL" id="SOAZ01000014">
    <property type="protein sequence ID" value="TDT52073.1"/>
    <property type="molecule type" value="Genomic_DNA"/>
</dbReference>
<evidence type="ECO:0000259" key="1">
    <source>
        <dbReference type="PROSITE" id="PS51186"/>
    </source>
</evidence>
<proteinExistence type="predicted"/>
<feature type="domain" description="N-acetyltransferase" evidence="1">
    <location>
        <begin position="3"/>
        <end position="167"/>
    </location>
</feature>
<reference evidence="2 3" key="1">
    <citation type="submission" date="2019-03" db="EMBL/GenBank/DDBJ databases">
        <title>Genomic Encyclopedia of Type Strains, Phase IV (KMG-IV): sequencing the most valuable type-strain genomes for metagenomic binning, comparative biology and taxonomic classification.</title>
        <authorList>
            <person name="Goeker M."/>
        </authorList>
    </citation>
    <scope>NUCLEOTIDE SEQUENCE [LARGE SCALE GENOMIC DNA]</scope>
    <source>
        <strain evidence="2 3">DSM 24455</strain>
    </source>
</reference>
<evidence type="ECO:0000313" key="3">
    <source>
        <dbReference type="Proteomes" id="UP000295325"/>
    </source>
</evidence>
<dbReference type="InterPro" id="IPR016181">
    <property type="entry name" value="Acyl_CoA_acyltransferase"/>
</dbReference>
<keyword evidence="2" id="KW-0808">Transferase</keyword>
<protein>
    <submittedName>
        <fullName evidence="2">Putative acetyltransferase</fullName>
    </submittedName>
</protein>
<organism evidence="2 3">
    <name type="scientific">Fonticella tunisiensis</name>
    <dbReference type="NCBI Taxonomy" id="1096341"/>
    <lineage>
        <taxon>Bacteria</taxon>
        <taxon>Bacillati</taxon>
        <taxon>Bacillota</taxon>
        <taxon>Clostridia</taxon>
        <taxon>Eubacteriales</taxon>
        <taxon>Clostridiaceae</taxon>
        <taxon>Fonticella</taxon>
    </lineage>
</organism>
<dbReference type="RefSeq" id="WP_133628469.1">
    <property type="nucleotide sequence ID" value="NZ_SOAZ01000014.1"/>
</dbReference>
<sequence>MNLNIRPIMMQDASFINEIRRMDGVRENMLGIISERITRTEAFINGLTDNDHVLVAEIEEEGQKKVVGIIGLHINKNLRTRHSASLGIAVHRDYQGKGIGKALFQKILDLADNWLMLVRVELGVFVDNERAINLYKSMGFEIEGRKKYAAIRNGEYVDEYIMARYRLKYWR</sequence>